<dbReference type="EMBL" id="FRCY01000014">
    <property type="protein sequence ID" value="SHN25809.1"/>
    <property type="molecule type" value="Genomic_DNA"/>
</dbReference>
<keyword evidence="9" id="KW-1185">Reference proteome</keyword>
<dbReference type="GO" id="GO:0015920">
    <property type="term" value="P:lipopolysaccharide transport"/>
    <property type="evidence" value="ECO:0007669"/>
    <property type="project" value="TreeGrafter"/>
</dbReference>
<dbReference type="Pfam" id="PF03739">
    <property type="entry name" value="LptF_LptG"/>
    <property type="match status" value="2"/>
</dbReference>
<gene>
    <name evidence="8" type="ORF">SAMN04488057_11465</name>
</gene>
<dbReference type="PANTHER" id="PTHR33529">
    <property type="entry name" value="SLR0882 PROTEIN-RELATED"/>
    <property type="match status" value="1"/>
</dbReference>
<feature type="compositionally biased region" description="Polar residues" evidence="6">
    <location>
        <begin position="359"/>
        <end position="372"/>
    </location>
</feature>
<feature type="transmembrane region" description="Helical" evidence="7">
    <location>
        <begin position="557"/>
        <end position="575"/>
    </location>
</feature>
<dbReference type="STRING" id="388280.SAMN04488057_11465"/>
<evidence type="ECO:0000256" key="5">
    <source>
        <dbReference type="ARBA" id="ARBA00023136"/>
    </source>
</evidence>
<evidence type="ECO:0000256" key="7">
    <source>
        <dbReference type="SAM" id="Phobius"/>
    </source>
</evidence>
<evidence type="ECO:0000256" key="6">
    <source>
        <dbReference type="SAM" id="MobiDB-lite"/>
    </source>
</evidence>
<keyword evidence="5 7" id="KW-0472">Membrane</keyword>
<keyword evidence="2" id="KW-1003">Cell membrane</keyword>
<evidence type="ECO:0000313" key="8">
    <source>
        <dbReference type="EMBL" id="SHN25809.1"/>
    </source>
</evidence>
<feature type="region of interest" description="Disordered" evidence="6">
    <location>
        <begin position="309"/>
        <end position="402"/>
    </location>
</feature>
<feature type="compositionally biased region" description="Basic and acidic residues" evidence="6">
    <location>
        <begin position="309"/>
        <end position="329"/>
    </location>
</feature>
<dbReference type="InterPro" id="IPR005495">
    <property type="entry name" value="LptG/LptF_permease"/>
</dbReference>
<dbReference type="RefSeq" id="WP_073096632.1">
    <property type="nucleotide sequence ID" value="NZ_FRCY01000014.1"/>
</dbReference>
<organism evidence="8 9">
    <name type="scientific">Cyclobacterium lianum</name>
    <dbReference type="NCBI Taxonomy" id="388280"/>
    <lineage>
        <taxon>Bacteria</taxon>
        <taxon>Pseudomonadati</taxon>
        <taxon>Bacteroidota</taxon>
        <taxon>Cytophagia</taxon>
        <taxon>Cytophagales</taxon>
        <taxon>Cyclobacteriaceae</taxon>
        <taxon>Cyclobacterium</taxon>
    </lineage>
</organism>
<dbReference type="AlphaFoldDB" id="A0A1M7Q624"/>
<feature type="transmembrane region" description="Helical" evidence="7">
    <location>
        <begin position="499"/>
        <end position="519"/>
    </location>
</feature>
<reference evidence="8 9" key="1">
    <citation type="submission" date="2016-11" db="EMBL/GenBank/DDBJ databases">
        <authorList>
            <person name="Jaros S."/>
            <person name="Januszkiewicz K."/>
            <person name="Wedrychowicz H."/>
        </authorList>
    </citation>
    <scope>NUCLEOTIDE SEQUENCE [LARGE SCALE GENOMIC DNA]</scope>
    <source>
        <strain evidence="8 9">CGMCC 1.6102</strain>
    </source>
</reference>
<feature type="transmembrane region" description="Helical" evidence="7">
    <location>
        <begin position="53"/>
        <end position="75"/>
    </location>
</feature>
<keyword evidence="3 7" id="KW-0812">Transmembrane</keyword>
<evidence type="ECO:0000256" key="2">
    <source>
        <dbReference type="ARBA" id="ARBA00022475"/>
    </source>
</evidence>
<feature type="transmembrane region" description="Helical" evidence="7">
    <location>
        <begin position="526"/>
        <end position="545"/>
    </location>
</feature>
<feature type="transmembrane region" description="Helical" evidence="7">
    <location>
        <begin position="96"/>
        <end position="116"/>
    </location>
</feature>
<evidence type="ECO:0000256" key="4">
    <source>
        <dbReference type="ARBA" id="ARBA00022989"/>
    </source>
</evidence>
<proteinExistence type="predicted"/>
<evidence type="ECO:0000313" key="9">
    <source>
        <dbReference type="Proteomes" id="UP000184513"/>
    </source>
</evidence>
<keyword evidence="4 7" id="KW-1133">Transmembrane helix</keyword>
<evidence type="ECO:0000256" key="1">
    <source>
        <dbReference type="ARBA" id="ARBA00004651"/>
    </source>
</evidence>
<sequence length="623" mass="70806">MKKLDKLILGSFLGPFLLTFIVVDFILLTVNMLKYFDEIFGKDLPFMVYLELIGYFVISISPMALPLAVLLSSLMTFGNLGEHFELTAIKSSGISLLRAMLPIGIFVVFLTVFAYLSNNYVVPRVNLKTFSLLYDIRMKSPALDIKEGVFYNGIPSYSIKVNRKLDEVRLQEVLIYDHTQGQGNLHVITADSGRMEPFFNDRYMMLTLYNGNSYQEGTGQRGARDNPVTFSRTKFDKNEMVFSLDAFDLKRTPENLWSNSKSIKNIGEIRVDLDSMDRELNHWYFFNYANTEASYNYFGRNRKLMPPKEIVDKKNESDSLKNLKYKDEYENPENGVRVSENQSRQDRVSQGEVPVGAPSDSTLGASGENSQVAPKRNVAGDTSGQESGKNLAAAKGGVRDAEVREARDSINELATQPDMGKINRNAALKSEAPEPARLTAEQQQRLDSIRDTPRYRTSEATVGLTAARNIKNNFTTNRSRIEEVQRNYRAFKVAWYQKYTQSIACFVMFMIGAPLGAIIKKGGLGMPVLMSIIFFIMYYMLTISGEKWAKEGMSDTFFGTFFSNLALLPFGLFFLRQARKDARLFEPDFYQGIWDKAKKHLMRKPATGKVNNERDKKLKEEVL</sequence>
<name>A0A1M7Q624_9BACT</name>
<protein>
    <submittedName>
        <fullName evidence="8">Lipopolysaccharide export system permease protein</fullName>
    </submittedName>
</protein>
<dbReference type="Proteomes" id="UP000184513">
    <property type="component" value="Unassembled WGS sequence"/>
</dbReference>
<dbReference type="GO" id="GO:0043190">
    <property type="term" value="C:ATP-binding cassette (ABC) transporter complex"/>
    <property type="evidence" value="ECO:0007669"/>
    <property type="project" value="TreeGrafter"/>
</dbReference>
<dbReference type="OrthoDB" id="1096108at2"/>
<feature type="transmembrane region" description="Helical" evidence="7">
    <location>
        <begin position="12"/>
        <end position="33"/>
    </location>
</feature>
<evidence type="ECO:0000256" key="3">
    <source>
        <dbReference type="ARBA" id="ARBA00022692"/>
    </source>
</evidence>
<accession>A0A1M7Q624</accession>
<dbReference type="PANTHER" id="PTHR33529:SF6">
    <property type="entry name" value="YJGP_YJGQ FAMILY PERMEASE"/>
    <property type="match status" value="1"/>
</dbReference>
<comment type="subcellular location">
    <subcellularLocation>
        <location evidence="1">Cell membrane</location>
        <topology evidence="1">Multi-pass membrane protein</topology>
    </subcellularLocation>
</comment>